<evidence type="ECO:0000313" key="1">
    <source>
        <dbReference type="EMBL" id="MDN3570164.1"/>
    </source>
</evidence>
<reference evidence="2" key="1">
    <citation type="journal article" date="2019" name="Int. J. Syst. Evol. Microbiol.">
        <title>The Global Catalogue of Microorganisms (GCM) 10K type strain sequencing project: providing services to taxonomists for standard genome sequencing and annotation.</title>
        <authorList>
            <consortium name="The Broad Institute Genomics Platform"/>
            <consortium name="The Broad Institute Genome Sequencing Center for Infectious Disease"/>
            <person name="Wu L."/>
            <person name="Ma J."/>
        </authorList>
    </citation>
    <scope>NUCLEOTIDE SEQUENCE [LARGE SCALE GENOMIC DNA]</scope>
    <source>
        <strain evidence="2">CECT 7806</strain>
    </source>
</reference>
<sequence length="198" mass="22362">MSSTAAARQITNAYGEWATALQQDGWTPYLLTLMFRQLRGSPTAVARQMEREAERVYGRFVTRVHRNPMAPSSFGRLPVWICSPDFPVFKHAKQSLDDVTINAGRHLHTLSFQPPPQHSRLREPVDEHFTACQNLYVRPDLPLLRLHAVPITHSLEGVVDYALKALRQGLIGDDGVFVLPRSRSEMPVRSCFPHGPRG</sequence>
<comment type="caution">
    <text evidence="1">The sequence shown here is derived from an EMBL/GenBank/DDBJ whole genome shotgun (WGS) entry which is preliminary data.</text>
</comment>
<evidence type="ECO:0000313" key="2">
    <source>
        <dbReference type="Proteomes" id="UP001244297"/>
    </source>
</evidence>
<accession>A0ABT8AL99</accession>
<keyword evidence="2" id="KW-1185">Reference proteome</keyword>
<name>A0ABT8AL99_9HYPH</name>
<organism evidence="1 2">
    <name type="scientific">Methylobacterium longum</name>
    <dbReference type="NCBI Taxonomy" id="767694"/>
    <lineage>
        <taxon>Bacteria</taxon>
        <taxon>Pseudomonadati</taxon>
        <taxon>Pseudomonadota</taxon>
        <taxon>Alphaproteobacteria</taxon>
        <taxon>Hyphomicrobiales</taxon>
        <taxon>Methylobacteriaceae</taxon>
        <taxon>Methylobacterium</taxon>
    </lineage>
</organism>
<dbReference type="EMBL" id="JAUFPT010000016">
    <property type="protein sequence ID" value="MDN3570164.1"/>
    <property type="molecule type" value="Genomic_DNA"/>
</dbReference>
<proteinExistence type="predicted"/>
<protein>
    <submittedName>
        <fullName evidence="1">Uncharacterized protein</fullName>
    </submittedName>
</protein>
<dbReference type="Proteomes" id="UP001244297">
    <property type="component" value="Unassembled WGS sequence"/>
</dbReference>
<gene>
    <name evidence="1" type="ORF">QWZ18_05935</name>
</gene>
<dbReference type="RefSeq" id="WP_238289801.1">
    <property type="nucleotide sequence ID" value="NZ_BPQS01000017.1"/>
</dbReference>